<evidence type="ECO:0000313" key="2">
    <source>
        <dbReference type="Proteomes" id="UP000289792"/>
    </source>
</evidence>
<name>A0A4Q0XIR4_9FLAO</name>
<reference evidence="1 2" key="1">
    <citation type="submission" date="2019-01" db="EMBL/GenBank/DDBJ databases">
        <title>Genome sequence of the Antarctic species Gelidibacter gilvus ACAM 158(T).</title>
        <authorList>
            <person name="Bowman J.P."/>
        </authorList>
    </citation>
    <scope>NUCLEOTIDE SEQUENCE [LARGE SCALE GENOMIC DNA]</scope>
    <source>
        <strain evidence="1 2">IC158</strain>
    </source>
</reference>
<evidence type="ECO:0000313" key="1">
    <source>
        <dbReference type="EMBL" id="RXJ51091.1"/>
    </source>
</evidence>
<gene>
    <name evidence="1" type="ORF">ESZ48_04230</name>
</gene>
<dbReference type="Gene3D" id="3.40.470.10">
    <property type="entry name" value="Uracil-DNA glycosylase-like domain"/>
    <property type="match status" value="1"/>
</dbReference>
<dbReference type="InterPro" id="IPR036895">
    <property type="entry name" value="Uracil-DNA_glycosylase-like_sf"/>
</dbReference>
<protein>
    <submittedName>
        <fullName evidence="1">Uncharacterized protein</fullName>
    </submittedName>
</protein>
<proteinExistence type="predicted"/>
<dbReference type="AlphaFoldDB" id="A0A4Q0XIR4"/>
<dbReference type="EMBL" id="SDDZ01000002">
    <property type="protein sequence ID" value="RXJ51091.1"/>
    <property type="molecule type" value="Genomic_DNA"/>
</dbReference>
<comment type="caution">
    <text evidence="1">The sequence shown here is derived from an EMBL/GenBank/DDBJ whole genome shotgun (WGS) entry which is preliminary data.</text>
</comment>
<keyword evidence="2" id="KW-1185">Reference proteome</keyword>
<dbReference type="RefSeq" id="WP_129016087.1">
    <property type="nucleotide sequence ID" value="NZ_SDDZ01000002.1"/>
</dbReference>
<dbReference type="OrthoDB" id="1432824at2"/>
<dbReference type="Proteomes" id="UP000289792">
    <property type="component" value="Unassembled WGS sequence"/>
</dbReference>
<accession>A0A4Q0XIR4</accession>
<organism evidence="1 2">
    <name type="scientific">Gelidibacter gilvus</name>
    <dbReference type="NCBI Taxonomy" id="59602"/>
    <lineage>
        <taxon>Bacteria</taxon>
        <taxon>Pseudomonadati</taxon>
        <taxon>Bacteroidota</taxon>
        <taxon>Flavobacteriia</taxon>
        <taxon>Flavobacteriales</taxon>
        <taxon>Flavobacteriaceae</taxon>
        <taxon>Gelidibacter</taxon>
    </lineage>
</organism>
<sequence length="239" mass="27949">MGIPHKFLNTDFGNGFNTNNAILTSTPYQPEILFIGTFNPLTNGDANPADFFYGRNWFWPILFNIFEHNREVIIQSQRKYCPPHFNPTLLDIFKFMKTHKITFADLIMKVFPETELDNIDGNIITYDNETYNLINDNHLIQLNQFNEVMWSTKYLIKYIEANPTIKQVYFTRKTVNPFTAELIQVQNALNQRGVTIKYLFTPSGQGLAGIPRNQELMDQWLESTRDGFDNLDEEWTNID</sequence>